<evidence type="ECO:0000313" key="6">
    <source>
        <dbReference type="EMBL" id="KRX07891.1"/>
    </source>
</evidence>
<evidence type="ECO:0000256" key="1">
    <source>
        <dbReference type="ARBA" id="ARBA00001964"/>
    </source>
</evidence>
<dbReference type="Gene3D" id="1.10.287.1150">
    <property type="entry name" value="TPP helical domain"/>
    <property type="match status" value="1"/>
</dbReference>
<evidence type="ECO:0000313" key="7">
    <source>
        <dbReference type="Proteomes" id="UP000054937"/>
    </source>
</evidence>
<evidence type="ECO:0000259" key="5">
    <source>
        <dbReference type="SMART" id="SM00861"/>
    </source>
</evidence>
<keyword evidence="4" id="KW-0786">Thiamine pyrophosphate</keyword>
<keyword evidence="3" id="KW-0560">Oxidoreductase</keyword>
<protein>
    <recommendedName>
        <fullName evidence="5">Transketolase-like pyrimidine-binding domain-containing protein</fullName>
    </recommendedName>
</protein>
<evidence type="ECO:0000256" key="4">
    <source>
        <dbReference type="ARBA" id="ARBA00023052"/>
    </source>
</evidence>
<dbReference type="Proteomes" id="UP000054937">
    <property type="component" value="Unassembled WGS sequence"/>
</dbReference>
<dbReference type="InterPro" id="IPR029061">
    <property type="entry name" value="THDP-binding"/>
</dbReference>
<dbReference type="Pfam" id="PF00676">
    <property type="entry name" value="E1_dh"/>
    <property type="match status" value="1"/>
</dbReference>
<sequence>MQTVLKSLKTCKNLKNFNSLKQSQLSKFKFSSLKGQDPTKDEVFIQKTFDLQVQALEDLKRHYGPLMDLNLSYSNLTNQYTKVQHFINVYRRYGHYFADVDPLKKLKRKQEFINPLDLGLSYKEDILQEIDEHSSHIKNEIKNLEELEHKLRQVYTGSVGVEFNHVFDKTEKSWLYKNYERNALQKISQSEKRNIFSILTQTEALDHYLHKKYSTFKRYSGEGVESMISGLKTLLAKASELGVEECVIGMPHRGRLNTICSIMDYPVEQLFNKIEGNNDMPEEYYNACDDVVSHIALSKKKSFIGMGCKESPINVSLLHNPSHLELINPASQGKTRAKQDAAQNKKKILNVQFHGDAAFTGQGVVYESFALNGVPKYRIGGSIHIIVNNQIGYTTSVKDSRGSLYASDLGKMHHIPVVHCNANDPEAVHRIMKFAVEYRQTFEKDIIIDLIGFRKYGHNELDEPEFTQPRLYKHIKKIQKSIPQAYFEHLKAQNIVKEDGYESLREKVFKHLENQYNSRKKNEGKKLEDYISEKQQGQKAFTEKWKNMVFSTFGKSDAEVKTGLKANYLKQLGKQSVTIPNDFKVHSRLKKYFIEDRLKQIDSDNIDWATAEAIAVGSLLKQSYNVRISGEDVERGTFSQRHFVLVDQETEEEWNPLKELSEGMNQGHLSVCNSPLSESAVLTYEYGYSIENPNNLTIWEAQFGDFFNPAQSTYDSIILASEEKWARQTGLVTILPHGFDGAGPEHSSCKIERFLQMGNTDGINRNWERKEHDKNRKQLEIGDNFFYSDARDVNFCVVQPTTPANYFHVLRRQMLRNYRKPLVIAGPKTLLRHPQCKSSFKDMDEGTQFQPVLIRQQVNKDTKTIILCSGKISYTLMKQIENKPNIALLVLDELLPFPEEILKQQIQQANPEQTKIIWVQEEHINKGAFSFAEPHVFRILNQLKFKENQLQYIGRRSLASPATGIPKKHKLQDQLILEELNKYI</sequence>
<comment type="caution">
    <text evidence="6">The sequence shown here is derived from an EMBL/GenBank/DDBJ whole genome shotgun (WGS) entry which is preliminary data.</text>
</comment>
<organism evidence="6 7">
    <name type="scientific">Pseudocohnilembus persalinus</name>
    <name type="common">Ciliate</name>
    <dbReference type="NCBI Taxonomy" id="266149"/>
    <lineage>
        <taxon>Eukaryota</taxon>
        <taxon>Sar</taxon>
        <taxon>Alveolata</taxon>
        <taxon>Ciliophora</taxon>
        <taxon>Intramacronucleata</taxon>
        <taxon>Oligohymenophorea</taxon>
        <taxon>Scuticociliatia</taxon>
        <taxon>Philasterida</taxon>
        <taxon>Pseudocohnilembidae</taxon>
        <taxon>Pseudocohnilembus</taxon>
    </lineage>
</organism>
<feature type="domain" description="Transketolase-like pyrimidine-binding" evidence="5">
    <location>
        <begin position="606"/>
        <end position="833"/>
    </location>
</feature>
<dbReference type="Gene3D" id="3.40.50.11610">
    <property type="entry name" value="Multifunctional 2-oxoglutarate metabolism enzyme, C-terminal domain"/>
    <property type="match status" value="1"/>
</dbReference>
<evidence type="ECO:0000256" key="3">
    <source>
        <dbReference type="ARBA" id="ARBA00023002"/>
    </source>
</evidence>
<proteinExistence type="inferred from homology"/>
<reference evidence="6 7" key="1">
    <citation type="journal article" date="2015" name="Sci. Rep.">
        <title>Genome of the facultative scuticociliatosis pathogen Pseudocohnilembus persalinus provides insight into its virulence through horizontal gene transfer.</title>
        <authorList>
            <person name="Xiong J."/>
            <person name="Wang G."/>
            <person name="Cheng J."/>
            <person name="Tian M."/>
            <person name="Pan X."/>
            <person name="Warren A."/>
            <person name="Jiang C."/>
            <person name="Yuan D."/>
            <person name="Miao W."/>
        </authorList>
    </citation>
    <scope>NUCLEOTIDE SEQUENCE [LARGE SCALE GENOMIC DNA]</scope>
    <source>
        <strain evidence="6">36N120E</strain>
    </source>
</reference>
<name>A0A0V0R050_PSEPJ</name>
<dbReference type="InterPro" id="IPR005475">
    <property type="entry name" value="Transketolase-like_Pyr-bd"/>
</dbReference>
<dbReference type="GO" id="GO:0016624">
    <property type="term" value="F:oxidoreductase activity, acting on the aldehyde or oxo group of donors, disulfide as acceptor"/>
    <property type="evidence" value="ECO:0007669"/>
    <property type="project" value="InterPro"/>
</dbReference>
<dbReference type="InterPro" id="IPR001017">
    <property type="entry name" value="DH_E1"/>
</dbReference>
<dbReference type="SMART" id="SM00861">
    <property type="entry name" value="Transket_pyr"/>
    <property type="match status" value="1"/>
</dbReference>
<dbReference type="InterPro" id="IPR011603">
    <property type="entry name" value="2oxoglutarate_DH_E1"/>
</dbReference>
<dbReference type="OrthoDB" id="413077at2759"/>
<dbReference type="PANTHER" id="PTHR23152:SF4">
    <property type="entry name" value="2-OXOADIPATE DEHYDROGENASE COMPLEX COMPONENT E1"/>
    <property type="match status" value="1"/>
</dbReference>
<dbReference type="OMA" id="PAQYYHV"/>
<dbReference type="Gene3D" id="3.40.50.970">
    <property type="match status" value="1"/>
</dbReference>
<accession>A0A0V0R050</accession>
<dbReference type="NCBIfam" id="TIGR00239">
    <property type="entry name" value="2oxo_dh_E1"/>
    <property type="match status" value="1"/>
</dbReference>
<dbReference type="GO" id="GO:0030976">
    <property type="term" value="F:thiamine pyrophosphate binding"/>
    <property type="evidence" value="ECO:0007669"/>
    <property type="project" value="InterPro"/>
</dbReference>
<dbReference type="Pfam" id="PF16870">
    <property type="entry name" value="OxoGdeHyase_C"/>
    <property type="match status" value="1"/>
</dbReference>
<dbReference type="Gene3D" id="3.40.50.12470">
    <property type="match status" value="1"/>
</dbReference>
<dbReference type="Pfam" id="PF02779">
    <property type="entry name" value="Transket_pyr"/>
    <property type="match status" value="1"/>
</dbReference>
<dbReference type="PANTHER" id="PTHR23152">
    <property type="entry name" value="2-OXOGLUTARATE DEHYDROGENASE"/>
    <property type="match status" value="1"/>
</dbReference>
<dbReference type="EMBL" id="LDAU01000078">
    <property type="protein sequence ID" value="KRX07891.1"/>
    <property type="molecule type" value="Genomic_DNA"/>
</dbReference>
<comment type="similarity">
    <text evidence="2">Belongs to the alpha-ketoglutarate dehydrogenase family.</text>
</comment>
<dbReference type="PIRSF" id="PIRSF000157">
    <property type="entry name" value="Oxoglu_dh_E1"/>
    <property type="match status" value="1"/>
</dbReference>
<keyword evidence="7" id="KW-1185">Reference proteome</keyword>
<dbReference type="SUPFAM" id="SSF52518">
    <property type="entry name" value="Thiamin diphosphate-binding fold (THDP-binding)"/>
    <property type="match status" value="2"/>
</dbReference>
<gene>
    <name evidence="6" type="ORF">PPERSA_10279</name>
</gene>
<comment type="cofactor">
    <cofactor evidence="1">
        <name>thiamine diphosphate</name>
        <dbReference type="ChEBI" id="CHEBI:58937"/>
    </cofactor>
</comment>
<dbReference type="CDD" id="cd02016">
    <property type="entry name" value="TPP_E1_OGDC_like"/>
    <property type="match status" value="1"/>
</dbReference>
<evidence type="ECO:0000256" key="2">
    <source>
        <dbReference type="ARBA" id="ARBA00006936"/>
    </source>
</evidence>
<dbReference type="AlphaFoldDB" id="A0A0V0R050"/>
<dbReference type="InterPro" id="IPR042179">
    <property type="entry name" value="KGD_C_sf"/>
</dbReference>
<dbReference type="InParanoid" id="A0A0V0R050"/>
<dbReference type="InterPro" id="IPR031717">
    <property type="entry name" value="ODO-1/KGD_C"/>
</dbReference>